<feature type="region of interest" description="Disordered" evidence="1">
    <location>
        <begin position="27"/>
        <end position="74"/>
    </location>
</feature>
<gene>
    <name evidence="2" type="ORF">OUZ56_011295</name>
</gene>
<keyword evidence="3" id="KW-1185">Reference proteome</keyword>
<proteinExistence type="predicted"/>
<evidence type="ECO:0000313" key="2">
    <source>
        <dbReference type="EMBL" id="KAK4006140.1"/>
    </source>
</evidence>
<feature type="compositionally biased region" description="Basic and acidic residues" evidence="1">
    <location>
        <begin position="51"/>
        <end position="63"/>
    </location>
</feature>
<accession>A0ABQ9YZW6</accession>
<organism evidence="2 3">
    <name type="scientific">Daphnia magna</name>
    <dbReference type="NCBI Taxonomy" id="35525"/>
    <lineage>
        <taxon>Eukaryota</taxon>
        <taxon>Metazoa</taxon>
        <taxon>Ecdysozoa</taxon>
        <taxon>Arthropoda</taxon>
        <taxon>Crustacea</taxon>
        <taxon>Branchiopoda</taxon>
        <taxon>Diplostraca</taxon>
        <taxon>Cladocera</taxon>
        <taxon>Anomopoda</taxon>
        <taxon>Daphniidae</taxon>
        <taxon>Daphnia</taxon>
    </lineage>
</organism>
<reference evidence="2 3" key="1">
    <citation type="journal article" date="2023" name="Nucleic Acids Res.">
        <title>The hologenome of Daphnia magna reveals possible DNA methylation and microbiome-mediated evolution of the host genome.</title>
        <authorList>
            <person name="Chaturvedi A."/>
            <person name="Li X."/>
            <person name="Dhandapani V."/>
            <person name="Marshall H."/>
            <person name="Kissane S."/>
            <person name="Cuenca-Cambronero M."/>
            <person name="Asole G."/>
            <person name="Calvet F."/>
            <person name="Ruiz-Romero M."/>
            <person name="Marangio P."/>
            <person name="Guigo R."/>
            <person name="Rago D."/>
            <person name="Mirbahai L."/>
            <person name="Eastwood N."/>
            <person name="Colbourne J.K."/>
            <person name="Zhou J."/>
            <person name="Mallon E."/>
            <person name="Orsini L."/>
        </authorList>
    </citation>
    <scope>NUCLEOTIDE SEQUENCE [LARGE SCALE GENOMIC DNA]</scope>
    <source>
        <strain evidence="2">LRV0_1</strain>
    </source>
</reference>
<dbReference type="EMBL" id="JAOYFB010000002">
    <property type="protein sequence ID" value="KAK4006140.1"/>
    <property type="molecule type" value="Genomic_DNA"/>
</dbReference>
<name>A0ABQ9YZW6_9CRUS</name>
<evidence type="ECO:0000313" key="3">
    <source>
        <dbReference type="Proteomes" id="UP001234178"/>
    </source>
</evidence>
<dbReference type="Proteomes" id="UP001234178">
    <property type="component" value="Unassembled WGS sequence"/>
</dbReference>
<protein>
    <submittedName>
        <fullName evidence="2">Uncharacterized protein</fullName>
    </submittedName>
</protein>
<feature type="compositionally biased region" description="Low complexity" evidence="1">
    <location>
        <begin position="35"/>
        <end position="46"/>
    </location>
</feature>
<evidence type="ECO:0000256" key="1">
    <source>
        <dbReference type="SAM" id="MobiDB-lite"/>
    </source>
</evidence>
<comment type="caution">
    <text evidence="2">The sequence shown here is derived from an EMBL/GenBank/DDBJ whole genome shotgun (WGS) entry which is preliminary data.</text>
</comment>
<sequence length="104" mass="11688">MASSRKSYLKTPMCVRKTMGVRASLLLYNPEKEPPSSSKRSSPKLPMISKRMSDSPRSDKSTDESLSTTSDPIAFVRHRDIPAPSYTILIGYPIRRLMDVPRTS</sequence>